<dbReference type="Pfam" id="PF03055">
    <property type="entry name" value="RPE65"/>
    <property type="match status" value="1"/>
</dbReference>
<reference evidence="5 6" key="1">
    <citation type="submission" date="2023-11" db="EMBL/GenBank/DDBJ databases">
        <title>Halocaridina rubra genome assembly.</title>
        <authorList>
            <person name="Smith C."/>
        </authorList>
    </citation>
    <scope>NUCLEOTIDE SEQUENCE [LARGE SCALE GENOMIC DNA]</scope>
    <source>
        <strain evidence="5">EP-1</strain>
        <tissue evidence="5">Whole</tissue>
    </source>
</reference>
<comment type="cofactor">
    <cofactor evidence="4">
        <name>Fe(2+)</name>
        <dbReference type="ChEBI" id="CHEBI:29033"/>
    </cofactor>
    <text evidence="4">Binds 1 Fe(2+) ion per subunit.</text>
</comment>
<dbReference type="AlphaFoldDB" id="A0AAN9AH05"/>
<dbReference type="InterPro" id="IPR004294">
    <property type="entry name" value="Carotenoid_Oase"/>
</dbReference>
<gene>
    <name evidence="5" type="primary">RPE65</name>
    <name evidence="5" type="ORF">SK128_011285</name>
</gene>
<dbReference type="GO" id="GO:0010436">
    <property type="term" value="F:carotenoid dioxygenase activity"/>
    <property type="evidence" value="ECO:0007669"/>
    <property type="project" value="TreeGrafter"/>
</dbReference>
<dbReference type="GO" id="GO:0003834">
    <property type="term" value="F:beta-carotene 15,15'-dioxygenase activity"/>
    <property type="evidence" value="ECO:0007669"/>
    <property type="project" value="TreeGrafter"/>
</dbReference>
<protein>
    <submittedName>
        <fullName evidence="5">Retinoid isomerohydrolase</fullName>
    </submittedName>
</protein>
<dbReference type="EMBL" id="JAXCGZ010000092">
    <property type="protein sequence ID" value="KAK7086737.1"/>
    <property type="molecule type" value="Genomic_DNA"/>
</dbReference>
<dbReference type="PANTHER" id="PTHR10543:SF132">
    <property type="entry name" value="BETA,BETA-CAROTENE 15,15'-DIOXYGENASE"/>
    <property type="match status" value="1"/>
</dbReference>
<evidence type="ECO:0000256" key="2">
    <source>
        <dbReference type="ARBA" id="ARBA00022723"/>
    </source>
</evidence>
<evidence type="ECO:0000256" key="1">
    <source>
        <dbReference type="ARBA" id="ARBA00006787"/>
    </source>
</evidence>
<evidence type="ECO:0000313" key="6">
    <source>
        <dbReference type="Proteomes" id="UP001381693"/>
    </source>
</evidence>
<keyword evidence="3 4" id="KW-0408">Iron</keyword>
<sequence>MALKTCKNCTYYTTEGRTLFIHKRGRGGDVPNWLTGSFLRVGPGKFDLGDFTVNHWMDGMAILYKFAIDGGQVSFSSKYLRSDAYKKACVAQRPVYTEFGTHSYPDPCKNIFSRMFSTFDSHLMTDNASNNIISIEDQVFVSTETCFIRRVDPITLETKEKVDLNKYTSVNFATSHPMTDSSGAVYNMGGTFMGGPKYHIVKVPPSEEKRKSSEPWMNARIITTIPSSWRASYGYYHSFGMSENYIVFLEQPLTVNALKLAASQVKSKSMHDCLEWHPQEKVKFILVNKSTGEMVKVRYQCDKPFFIFHHVNTYEEMGHLVVDIVSYPSPEIINKLYLNKVRMNEYKNEDPPQMTRFVLPLVQDLQSVPEGQELVSLPGTSASAVKVREGTSGAYIRLTGVDIGEPGWDMPSINPKYSATPYSYVYGTGGYERGYFRHAVSKINVQTGESSLWRGTEYQYFSEPVFVAAPNSIDEDDGILLVSVCDVRPGSRDFMLILDAKSMEEVARCEVSVRVPNGLHGVFLQDKV</sequence>
<feature type="binding site" evidence="4">
    <location>
        <position position="520"/>
    </location>
    <ligand>
        <name>Fe cation</name>
        <dbReference type="ChEBI" id="CHEBI:24875"/>
        <note>catalytic</note>
    </ligand>
</feature>
<feature type="binding site" evidence="4">
    <location>
        <position position="237"/>
    </location>
    <ligand>
        <name>Fe cation</name>
        <dbReference type="ChEBI" id="CHEBI:24875"/>
        <note>catalytic</note>
    </ligand>
</feature>
<organism evidence="5 6">
    <name type="scientific">Halocaridina rubra</name>
    <name type="common">Hawaiian red shrimp</name>
    <dbReference type="NCBI Taxonomy" id="373956"/>
    <lineage>
        <taxon>Eukaryota</taxon>
        <taxon>Metazoa</taxon>
        <taxon>Ecdysozoa</taxon>
        <taxon>Arthropoda</taxon>
        <taxon>Crustacea</taxon>
        <taxon>Multicrustacea</taxon>
        <taxon>Malacostraca</taxon>
        <taxon>Eumalacostraca</taxon>
        <taxon>Eucarida</taxon>
        <taxon>Decapoda</taxon>
        <taxon>Pleocyemata</taxon>
        <taxon>Caridea</taxon>
        <taxon>Atyoidea</taxon>
        <taxon>Atyidae</taxon>
        <taxon>Halocaridina</taxon>
    </lineage>
</organism>
<proteinExistence type="inferred from homology"/>
<evidence type="ECO:0000256" key="4">
    <source>
        <dbReference type="PIRSR" id="PIRSR604294-1"/>
    </source>
</evidence>
<dbReference type="GO" id="GO:0042574">
    <property type="term" value="P:retinal metabolic process"/>
    <property type="evidence" value="ECO:0007669"/>
    <property type="project" value="TreeGrafter"/>
</dbReference>
<evidence type="ECO:0000313" key="5">
    <source>
        <dbReference type="EMBL" id="KAK7086737.1"/>
    </source>
</evidence>
<comment type="similarity">
    <text evidence="1">Belongs to the carotenoid oxygenase family.</text>
</comment>
<accession>A0AAN9AH05</accession>
<dbReference type="GO" id="GO:0016121">
    <property type="term" value="P:carotene catabolic process"/>
    <property type="evidence" value="ECO:0007669"/>
    <property type="project" value="TreeGrafter"/>
</dbReference>
<keyword evidence="6" id="KW-1185">Reference proteome</keyword>
<feature type="binding site" evidence="4">
    <location>
        <position position="176"/>
    </location>
    <ligand>
        <name>Fe cation</name>
        <dbReference type="ChEBI" id="CHEBI:24875"/>
        <note>catalytic</note>
    </ligand>
</feature>
<name>A0AAN9AH05_HALRR</name>
<comment type="caution">
    <text evidence="5">The sequence shown here is derived from an EMBL/GenBank/DDBJ whole genome shotgun (WGS) entry which is preliminary data.</text>
</comment>
<dbReference type="PANTHER" id="PTHR10543">
    <property type="entry name" value="BETA-CAROTENE DIOXYGENASE"/>
    <property type="match status" value="1"/>
</dbReference>
<dbReference type="GO" id="GO:0046872">
    <property type="term" value="F:metal ion binding"/>
    <property type="evidence" value="ECO:0007669"/>
    <property type="project" value="UniProtKB-KW"/>
</dbReference>
<dbReference type="Proteomes" id="UP001381693">
    <property type="component" value="Unassembled WGS sequence"/>
</dbReference>
<keyword evidence="2 4" id="KW-0479">Metal-binding</keyword>
<feature type="binding site" evidence="4">
    <location>
        <position position="309"/>
    </location>
    <ligand>
        <name>Fe cation</name>
        <dbReference type="ChEBI" id="CHEBI:24875"/>
        <note>catalytic</note>
    </ligand>
</feature>
<evidence type="ECO:0000256" key="3">
    <source>
        <dbReference type="ARBA" id="ARBA00023004"/>
    </source>
</evidence>